<evidence type="ECO:0008006" key="3">
    <source>
        <dbReference type="Google" id="ProtNLM"/>
    </source>
</evidence>
<evidence type="ECO:0000313" key="1">
    <source>
        <dbReference type="EMBL" id="RHZ59938.1"/>
    </source>
</evidence>
<comment type="caution">
    <text evidence="1">The sequence shown here is derived from an EMBL/GenBank/DDBJ whole genome shotgun (WGS) entry which is preliminary data.</text>
</comment>
<name>A0A397HD43_9GLOM</name>
<sequence length="928" mass="107857">MAKRRELVVALISSGELDSELHYGPFSRNWWFTSSIKKDNNLEMMYPIRIGMKTQVELNGKNFIMRILKGNNISKNQPGYTSQCDSDSSEIEDNPTNAITSIYRQVFKTKTKISGSIVMGFDKESIIAELLDDIEFHPYIISIENKLKERCLFVQKFIKNNSIIEIWNGDVKILDFKSDSPENVWRKVGILEKFRGTQLFGLEHAYTQSIIQRLFIPKCQPSQWGDEVIMNSLYEYHLKKRTIANVNWLQLFKEWESCGNIIEINTALTRLYPKKYKFTDREIQAWSSMLKAAGCTNITPFNNSISMCKFWTRSSESEVDKKNLNDLYNSGFLNPYPTKIQNHIESFWESFKECLAINKKGPNGIRRILSIIAHKFSYEELQNKLGVSSNTINMARKYAILNGPGGQQIDKPKIIRNPPLSEEIENQFQIFFSDKSNVTMSSYKVDPKTNRPILYLLDQKEVLWKRFSENYPNGMKRTTFMARIEDGPYRYREDLGELCSICAEYGYEIFDDLIKIIKLHIENNLVQNKLLQDVEQIRRHIKKEYVRELSIKNNGQIEHDECIDHCLLFAFGECIKTHTIRCNRCSKFYLFFDELESIIKEKQLLENKKEKLLHYLAHQARKTYLNAQVQANLLKLDKDGAILIVDYKMRILPKSARETKSEFFGKKGWTLHSILMYTKQENDEKLNIVAFDHWSTDTKQNAWFTASSLYAVFETMSNKPKWVILISDNGPHYHNSEMIIIMVHWKEWYDVEVRGWIFLEAGEAKTAIDSHHAQIAHAIKRYVRIGFEIKEGNDIENAIKDLCGTSIGELNPYREKLDKKIKSLVGISNLNEWKWPNEGPFAGYIQARPLPNIGNYINYSPAQIGKLSKSKIIKPNPTLSTPTNPQSTWIVPISNFDITSKRAKIDTLSNKILKESYEGNMNVEKNFT</sequence>
<protein>
    <recommendedName>
        <fullName evidence="3">Integrase catalytic domain-containing protein</fullName>
    </recommendedName>
</protein>
<reference evidence="1 2" key="1">
    <citation type="submission" date="2018-08" db="EMBL/GenBank/DDBJ databases">
        <title>Genome and evolution of the arbuscular mycorrhizal fungus Diversispora epigaea (formerly Glomus versiforme) and its bacterial endosymbionts.</title>
        <authorList>
            <person name="Sun X."/>
            <person name="Fei Z."/>
            <person name="Harrison M."/>
        </authorList>
    </citation>
    <scope>NUCLEOTIDE SEQUENCE [LARGE SCALE GENOMIC DNA]</scope>
    <source>
        <strain evidence="1 2">IT104</strain>
    </source>
</reference>
<proteinExistence type="predicted"/>
<dbReference type="AlphaFoldDB" id="A0A397HD43"/>
<dbReference type="Proteomes" id="UP000266861">
    <property type="component" value="Unassembled WGS sequence"/>
</dbReference>
<keyword evidence="2" id="KW-1185">Reference proteome</keyword>
<dbReference type="OrthoDB" id="2391056at2759"/>
<evidence type="ECO:0000313" key="2">
    <source>
        <dbReference type="Proteomes" id="UP000266861"/>
    </source>
</evidence>
<gene>
    <name evidence="1" type="ORF">Glove_360g134</name>
</gene>
<accession>A0A397HD43</accession>
<dbReference type="EMBL" id="PQFF01000327">
    <property type="protein sequence ID" value="RHZ59938.1"/>
    <property type="molecule type" value="Genomic_DNA"/>
</dbReference>
<organism evidence="1 2">
    <name type="scientific">Diversispora epigaea</name>
    <dbReference type="NCBI Taxonomy" id="1348612"/>
    <lineage>
        <taxon>Eukaryota</taxon>
        <taxon>Fungi</taxon>
        <taxon>Fungi incertae sedis</taxon>
        <taxon>Mucoromycota</taxon>
        <taxon>Glomeromycotina</taxon>
        <taxon>Glomeromycetes</taxon>
        <taxon>Diversisporales</taxon>
        <taxon>Diversisporaceae</taxon>
        <taxon>Diversispora</taxon>
    </lineage>
</organism>